<dbReference type="GO" id="GO:0004515">
    <property type="term" value="F:nicotinate-nucleotide adenylyltransferase activity"/>
    <property type="evidence" value="ECO:0007669"/>
    <property type="project" value="UniProtKB-UniRule"/>
</dbReference>
<dbReference type="NCBIfam" id="TIGR00125">
    <property type="entry name" value="cyt_tran_rel"/>
    <property type="match status" value="1"/>
</dbReference>
<dbReference type="HAMAP" id="MF_00244">
    <property type="entry name" value="NaMN_adenylyltr"/>
    <property type="match status" value="1"/>
</dbReference>
<evidence type="ECO:0000313" key="14">
    <source>
        <dbReference type="Proteomes" id="UP000244956"/>
    </source>
</evidence>
<dbReference type="Pfam" id="PF01467">
    <property type="entry name" value="CTP_transf_like"/>
    <property type="match status" value="1"/>
</dbReference>
<keyword evidence="14" id="KW-1185">Reference proteome</keyword>
<dbReference type="EC" id="2.7.7.18" evidence="11"/>
<dbReference type="PANTHER" id="PTHR39321:SF3">
    <property type="entry name" value="PHOSPHOPANTETHEINE ADENYLYLTRANSFERASE"/>
    <property type="match status" value="1"/>
</dbReference>
<dbReference type="InterPro" id="IPR005248">
    <property type="entry name" value="NadD/NMNAT"/>
</dbReference>
<comment type="pathway">
    <text evidence="2 11">Cofactor biosynthesis; NAD(+) biosynthesis; deamido-NAD(+) from nicotinate D-ribonucleotide: step 1/1.</text>
</comment>
<evidence type="ECO:0000256" key="1">
    <source>
        <dbReference type="ARBA" id="ARBA00002324"/>
    </source>
</evidence>
<dbReference type="CDD" id="cd02165">
    <property type="entry name" value="NMNAT"/>
    <property type="match status" value="1"/>
</dbReference>
<dbReference type="NCBIfam" id="TIGR00482">
    <property type="entry name" value="nicotinate (nicotinamide) nucleotide adenylyltransferase"/>
    <property type="match status" value="1"/>
</dbReference>
<evidence type="ECO:0000259" key="12">
    <source>
        <dbReference type="Pfam" id="PF01467"/>
    </source>
</evidence>
<gene>
    <name evidence="11" type="primary">nadD</name>
    <name evidence="13" type="ORF">DDZ16_13895</name>
</gene>
<dbReference type="UniPathway" id="UPA00253">
    <property type="reaction ID" value="UER00332"/>
</dbReference>
<sequence>MKKTGLLFGSFNPIHIGHLALANYLMEYAPFDEVWFMVSPQNPFKEHSELAPADQRLEMVKLATGIEPKFKVCDLEFDMPVPSYTINTLKRLSELHPDHQFSLITGSDNILTFPRWHKSEEILNNYPIVVYPRPGYEVNEANTGLSKFVKVVEAPLLDISSTLIRNGLNNHKNLRFLLPYGIFDFILKEGLYLPSS</sequence>
<evidence type="ECO:0000256" key="7">
    <source>
        <dbReference type="ARBA" id="ARBA00022741"/>
    </source>
</evidence>
<accession>A0A2U2B706</accession>
<feature type="domain" description="Cytidyltransferase-like" evidence="12">
    <location>
        <begin position="7"/>
        <end position="166"/>
    </location>
</feature>
<dbReference type="Proteomes" id="UP000244956">
    <property type="component" value="Unassembled WGS sequence"/>
</dbReference>
<evidence type="ECO:0000256" key="10">
    <source>
        <dbReference type="ARBA" id="ARBA00048721"/>
    </source>
</evidence>
<dbReference type="OrthoDB" id="5295945at2"/>
<keyword evidence="4 11" id="KW-0662">Pyridine nucleotide biosynthesis</keyword>
<protein>
    <recommendedName>
        <fullName evidence="11">Probable nicotinate-nucleotide adenylyltransferase</fullName>
        <ecNumber evidence="11">2.7.7.18</ecNumber>
    </recommendedName>
    <alternativeName>
        <fullName evidence="11">Deamido-NAD(+) diphosphorylase</fullName>
    </alternativeName>
    <alternativeName>
        <fullName evidence="11">Deamido-NAD(+) pyrophosphorylase</fullName>
    </alternativeName>
    <alternativeName>
        <fullName evidence="11">Nicotinate mononucleotide adenylyltransferase</fullName>
        <shortName evidence="11">NaMN adenylyltransferase</shortName>
    </alternativeName>
</protein>
<dbReference type="InterPro" id="IPR014729">
    <property type="entry name" value="Rossmann-like_a/b/a_fold"/>
</dbReference>
<evidence type="ECO:0000256" key="5">
    <source>
        <dbReference type="ARBA" id="ARBA00022679"/>
    </source>
</evidence>
<name>A0A2U2B706_9BACT</name>
<comment type="catalytic activity">
    <reaction evidence="10 11">
        <text>nicotinate beta-D-ribonucleotide + ATP + H(+) = deamido-NAD(+) + diphosphate</text>
        <dbReference type="Rhea" id="RHEA:22860"/>
        <dbReference type="ChEBI" id="CHEBI:15378"/>
        <dbReference type="ChEBI" id="CHEBI:30616"/>
        <dbReference type="ChEBI" id="CHEBI:33019"/>
        <dbReference type="ChEBI" id="CHEBI:57502"/>
        <dbReference type="ChEBI" id="CHEBI:58437"/>
        <dbReference type="EC" id="2.7.7.18"/>
    </reaction>
</comment>
<keyword evidence="5 11" id="KW-0808">Transferase</keyword>
<dbReference type="GO" id="GO:0005524">
    <property type="term" value="F:ATP binding"/>
    <property type="evidence" value="ECO:0007669"/>
    <property type="project" value="UniProtKB-KW"/>
</dbReference>
<dbReference type="SUPFAM" id="SSF52374">
    <property type="entry name" value="Nucleotidylyl transferase"/>
    <property type="match status" value="1"/>
</dbReference>
<dbReference type="Gene3D" id="3.40.50.620">
    <property type="entry name" value="HUPs"/>
    <property type="match status" value="1"/>
</dbReference>
<dbReference type="PANTHER" id="PTHR39321">
    <property type="entry name" value="NICOTINATE-NUCLEOTIDE ADENYLYLTRANSFERASE-RELATED"/>
    <property type="match status" value="1"/>
</dbReference>
<evidence type="ECO:0000256" key="11">
    <source>
        <dbReference type="HAMAP-Rule" id="MF_00244"/>
    </source>
</evidence>
<proteinExistence type="inferred from homology"/>
<reference evidence="13 14" key="1">
    <citation type="submission" date="2018-05" db="EMBL/GenBank/DDBJ databases">
        <title>Marinilabilia rubrum sp. nov., isolated from saltern sediment.</title>
        <authorList>
            <person name="Zhang R."/>
        </authorList>
    </citation>
    <scope>NUCLEOTIDE SEQUENCE [LARGE SCALE GENOMIC DNA]</scope>
    <source>
        <strain evidence="13 14">WTE16</strain>
    </source>
</reference>
<comment type="function">
    <text evidence="1 11">Catalyzes the reversible adenylation of nicotinate mononucleotide (NaMN) to nicotinic acid adenine dinucleotide (NaAD).</text>
</comment>
<keyword evidence="6 11" id="KW-0548">Nucleotidyltransferase</keyword>
<evidence type="ECO:0000256" key="2">
    <source>
        <dbReference type="ARBA" id="ARBA00005019"/>
    </source>
</evidence>
<evidence type="ECO:0000256" key="9">
    <source>
        <dbReference type="ARBA" id="ARBA00023027"/>
    </source>
</evidence>
<comment type="similarity">
    <text evidence="3 11">Belongs to the NadD family.</text>
</comment>
<keyword evidence="7 11" id="KW-0547">Nucleotide-binding</keyword>
<dbReference type="RefSeq" id="WP_109265085.1">
    <property type="nucleotide sequence ID" value="NZ_QEWP01000011.1"/>
</dbReference>
<evidence type="ECO:0000256" key="4">
    <source>
        <dbReference type="ARBA" id="ARBA00022642"/>
    </source>
</evidence>
<dbReference type="InterPro" id="IPR004821">
    <property type="entry name" value="Cyt_trans-like"/>
</dbReference>
<keyword evidence="9 11" id="KW-0520">NAD</keyword>
<dbReference type="NCBIfam" id="NF000840">
    <property type="entry name" value="PRK00071.1-3"/>
    <property type="match status" value="1"/>
</dbReference>
<keyword evidence="8 11" id="KW-0067">ATP-binding</keyword>
<evidence type="ECO:0000256" key="6">
    <source>
        <dbReference type="ARBA" id="ARBA00022695"/>
    </source>
</evidence>
<evidence type="ECO:0000313" key="13">
    <source>
        <dbReference type="EMBL" id="PWD98824.1"/>
    </source>
</evidence>
<organism evidence="13 14">
    <name type="scientific">Marinilabilia rubra</name>
    <dbReference type="NCBI Taxonomy" id="2162893"/>
    <lineage>
        <taxon>Bacteria</taxon>
        <taxon>Pseudomonadati</taxon>
        <taxon>Bacteroidota</taxon>
        <taxon>Bacteroidia</taxon>
        <taxon>Marinilabiliales</taxon>
        <taxon>Marinilabiliaceae</taxon>
        <taxon>Marinilabilia</taxon>
    </lineage>
</organism>
<comment type="caution">
    <text evidence="13">The sequence shown here is derived from an EMBL/GenBank/DDBJ whole genome shotgun (WGS) entry which is preliminary data.</text>
</comment>
<evidence type="ECO:0000256" key="3">
    <source>
        <dbReference type="ARBA" id="ARBA00009014"/>
    </source>
</evidence>
<dbReference type="AlphaFoldDB" id="A0A2U2B706"/>
<dbReference type="GO" id="GO:0009435">
    <property type="term" value="P:NAD+ biosynthetic process"/>
    <property type="evidence" value="ECO:0007669"/>
    <property type="project" value="UniProtKB-UniRule"/>
</dbReference>
<dbReference type="EMBL" id="QEWP01000011">
    <property type="protein sequence ID" value="PWD98824.1"/>
    <property type="molecule type" value="Genomic_DNA"/>
</dbReference>
<evidence type="ECO:0000256" key="8">
    <source>
        <dbReference type="ARBA" id="ARBA00022840"/>
    </source>
</evidence>